<dbReference type="PANTHER" id="PTHR47738:SF2">
    <property type="entry name" value="PTS SYSTEM FRUCTOSE-LIKE EIIA COMPONENT"/>
    <property type="match status" value="1"/>
</dbReference>
<feature type="domain" description="PTS EIIA type-2" evidence="6">
    <location>
        <begin position="9"/>
        <end position="154"/>
    </location>
</feature>
<evidence type="ECO:0000256" key="1">
    <source>
        <dbReference type="ARBA" id="ARBA00022448"/>
    </source>
</evidence>
<evidence type="ECO:0000313" key="8">
    <source>
        <dbReference type="Proteomes" id="UP000247485"/>
    </source>
</evidence>
<comment type="caution">
    <text evidence="7">The sequence shown here is derived from an EMBL/GenBank/DDBJ whole genome shotgun (WGS) entry which is preliminary data.</text>
</comment>
<evidence type="ECO:0000256" key="4">
    <source>
        <dbReference type="ARBA" id="ARBA00022679"/>
    </source>
</evidence>
<keyword evidence="5" id="KW-0598">Phosphotransferase system</keyword>
<dbReference type="InterPro" id="IPR016152">
    <property type="entry name" value="PTrfase/Anion_transptr"/>
</dbReference>
<dbReference type="GO" id="GO:0016020">
    <property type="term" value="C:membrane"/>
    <property type="evidence" value="ECO:0007669"/>
    <property type="project" value="InterPro"/>
</dbReference>
<evidence type="ECO:0000259" key="6">
    <source>
        <dbReference type="PROSITE" id="PS51094"/>
    </source>
</evidence>
<keyword evidence="4" id="KW-0808">Transferase</keyword>
<reference evidence="7 8" key="1">
    <citation type="submission" date="2018-05" db="EMBL/GenBank/DDBJ databases">
        <title>Freshwater and sediment microbial communities from various areas in North America, analyzing microbe dynamics in response to fracking.</title>
        <authorList>
            <person name="Lamendella R."/>
        </authorList>
    </citation>
    <scope>NUCLEOTIDE SEQUENCE [LARGE SCALE GENOMIC DNA]</scope>
    <source>
        <strain evidence="7 8">67</strain>
    </source>
</reference>
<keyword evidence="2" id="KW-0597">Phosphoprotein</keyword>
<evidence type="ECO:0000313" key="7">
    <source>
        <dbReference type="EMBL" id="PXW39549.1"/>
    </source>
</evidence>
<dbReference type="InterPro" id="IPR051541">
    <property type="entry name" value="PTS_SugarTrans_NitroReg"/>
</dbReference>
<dbReference type="Gene3D" id="3.40.930.10">
    <property type="entry name" value="Mannitol-specific EII, Chain A"/>
    <property type="match status" value="1"/>
</dbReference>
<dbReference type="EMBL" id="QJJG01000019">
    <property type="protein sequence ID" value="PXW39549.1"/>
    <property type="molecule type" value="Genomic_DNA"/>
</dbReference>
<dbReference type="CDD" id="cd00211">
    <property type="entry name" value="PTS_IIA_fru"/>
    <property type="match status" value="1"/>
</dbReference>
<evidence type="ECO:0000256" key="3">
    <source>
        <dbReference type="ARBA" id="ARBA00022597"/>
    </source>
</evidence>
<gene>
    <name evidence="7" type="ORF">DET57_11934</name>
</gene>
<dbReference type="NCBIfam" id="TIGR00848">
    <property type="entry name" value="fruA"/>
    <property type="match status" value="1"/>
</dbReference>
<dbReference type="InterPro" id="IPR004715">
    <property type="entry name" value="PTS_IIA_fruc"/>
</dbReference>
<dbReference type="RefSeq" id="WP_109240506.1">
    <property type="nucleotide sequence ID" value="NZ_QJJG01000019.1"/>
</dbReference>
<evidence type="ECO:0000256" key="2">
    <source>
        <dbReference type="ARBA" id="ARBA00022553"/>
    </source>
</evidence>
<sequence>MLNAVSITDLLSKSCVLTDLVANNKLEVIQKMTDCLYSEEIISNKEGFIQDVLEREELGSTGFENQIAIPHGKSPWVKETRIAIAKLKNSVDWETMDDSDVKLVILFAVRDVDKGSAHIKALAKISVALGDDDIVEQLIKSESSEELYDLIVNSTDQ</sequence>
<dbReference type="GO" id="GO:0009401">
    <property type="term" value="P:phosphoenolpyruvate-dependent sugar phosphotransferase system"/>
    <property type="evidence" value="ECO:0007669"/>
    <property type="project" value="UniProtKB-KW"/>
</dbReference>
<name>A0A318FCY7_KLEOX</name>
<evidence type="ECO:0000256" key="5">
    <source>
        <dbReference type="ARBA" id="ARBA00022683"/>
    </source>
</evidence>
<accession>A0A318FCY7</accession>
<dbReference type="InterPro" id="IPR002178">
    <property type="entry name" value="PTS_EIIA_type-2_dom"/>
</dbReference>
<dbReference type="PROSITE" id="PS51094">
    <property type="entry name" value="PTS_EIIA_TYPE_2"/>
    <property type="match status" value="1"/>
</dbReference>
<dbReference type="Proteomes" id="UP000247485">
    <property type="component" value="Unassembled WGS sequence"/>
</dbReference>
<organism evidence="7 8">
    <name type="scientific">Klebsiella oxytoca</name>
    <dbReference type="NCBI Taxonomy" id="571"/>
    <lineage>
        <taxon>Bacteria</taxon>
        <taxon>Pseudomonadati</taxon>
        <taxon>Pseudomonadota</taxon>
        <taxon>Gammaproteobacteria</taxon>
        <taxon>Enterobacterales</taxon>
        <taxon>Enterobacteriaceae</taxon>
        <taxon>Klebsiella/Raoultella group</taxon>
        <taxon>Klebsiella</taxon>
    </lineage>
</organism>
<dbReference type="GO" id="GO:0008982">
    <property type="term" value="F:protein-N(PI)-phosphohistidine-sugar phosphotransferase activity"/>
    <property type="evidence" value="ECO:0007669"/>
    <property type="project" value="InterPro"/>
</dbReference>
<keyword evidence="3" id="KW-0762">Sugar transport</keyword>
<dbReference type="AlphaFoldDB" id="A0A318FCY7"/>
<proteinExistence type="predicted"/>
<dbReference type="Pfam" id="PF00359">
    <property type="entry name" value="PTS_EIIA_2"/>
    <property type="match status" value="1"/>
</dbReference>
<dbReference type="PANTHER" id="PTHR47738">
    <property type="entry name" value="PTS SYSTEM FRUCTOSE-LIKE EIIA COMPONENT-RELATED"/>
    <property type="match status" value="1"/>
</dbReference>
<protein>
    <submittedName>
        <fullName evidence="7">PTS system fructose-specific IIA component</fullName>
    </submittedName>
</protein>
<dbReference type="SUPFAM" id="SSF55804">
    <property type="entry name" value="Phoshotransferase/anion transport protein"/>
    <property type="match status" value="1"/>
</dbReference>
<keyword evidence="1" id="KW-0813">Transport</keyword>